<keyword evidence="1" id="KW-0732">Signal</keyword>
<feature type="chain" id="PRO_5046892081" evidence="1">
    <location>
        <begin position="21"/>
        <end position="357"/>
    </location>
</feature>
<comment type="caution">
    <text evidence="2">The sequence shown here is derived from an EMBL/GenBank/DDBJ whole genome shotgun (WGS) entry which is preliminary data.</text>
</comment>
<keyword evidence="3" id="KW-1185">Reference proteome</keyword>
<sequence length="357" mass="37269">MTMGCLQWLSLLLVTTCAAADVGAASAAYDRGAAHAAAGRYDVAIGELLAALALAPAAGDAAADDVAASADFVLGWIYQRREEWHGAEHGALRGPRGASERRRRHLQGDAVLAPSGRGAATAGTTYRAYFPPIDEGWDVVVDGGGTYGMEASLGVAVDVRRAHAGGDGRRRRAPRARRALPVGLGGPRDAVGPARALRGLLRRGAARTGRLRRGRARDAAAAPPAADGHYSRHLRSWADALGPDRTLWLPTSADDAAGLVFAFLGLGATGAAPSRAGSDNARAYRDPASAKFFAARAGAAWRCDDAALEAFYRPLDAELLPELARSRAFAAPAVAAAWRRDAWFCARVGSCGRKGEL</sequence>
<reference evidence="2 3" key="1">
    <citation type="submission" date="2024-03" db="EMBL/GenBank/DDBJ databases">
        <title>Aureococcus anophagefferens CCMP1851 and Kratosvirus quantuckense: Draft genome of a second virus-susceptible host strain in the model system.</title>
        <authorList>
            <person name="Chase E."/>
            <person name="Truchon A.R."/>
            <person name="Schepens W."/>
            <person name="Wilhelm S.W."/>
        </authorList>
    </citation>
    <scope>NUCLEOTIDE SEQUENCE [LARGE SCALE GENOMIC DNA]</scope>
    <source>
        <strain evidence="2 3">CCMP1851</strain>
    </source>
</reference>
<organism evidence="2 3">
    <name type="scientific">Aureococcus anophagefferens</name>
    <name type="common">Harmful bloom alga</name>
    <dbReference type="NCBI Taxonomy" id="44056"/>
    <lineage>
        <taxon>Eukaryota</taxon>
        <taxon>Sar</taxon>
        <taxon>Stramenopiles</taxon>
        <taxon>Ochrophyta</taxon>
        <taxon>Pelagophyceae</taxon>
        <taxon>Pelagomonadales</taxon>
        <taxon>Pelagomonadaceae</taxon>
        <taxon>Aureococcus</taxon>
    </lineage>
</organism>
<proteinExistence type="predicted"/>
<accession>A0ABR1G2B5</accession>
<dbReference type="EMBL" id="JBBJCI010000145">
    <property type="protein sequence ID" value="KAK7242391.1"/>
    <property type="molecule type" value="Genomic_DNA"/>
</dbReference>
<protein>
    <submittedName>
        <fullName evidence="2">Uncharacterized protein</fullName>
    </submittedName>
</protein>
<evidence type="ECO:0000313" key="3">
    <source>
        <dbReference type="Proteomes" id="UP001363151"/>
    </source>
</evidence>
<evidence type="ECO:0000256" key="1">
    <source>
        <dbReference type="SAM" id="SignalP"/>
    </source>
</evidence>
<name>A0ABR1G2B5_AURAN</name>
<gene>
    <name evidence="2" type="ORF">SO694_00012471</name>
</gene>
<dbReference type="Proteomes" id="UP001363151">
    <property type="component" value="Unassembled WGS sequence"/>
</dbReference>
<feature type="signal peptide" evidence="1">
    <location>
        <begin position="1"/>
        <end position="20"/>
    </location>
</feature>
<evidence type="ECO:0000313" key="2">
    <source>
        <dbReference type="EMBL" id="KAK7242391.1"/>
    </source>
</evidence>